<keyword evidence="3" id="KW-1185">Reference proteome</keyword>
<accession>A0AAE0M5X1</accession>
<comment type="caution">
    <text evidence="2">The sequence shown here is derived from an EMBL/GenBank/DDBJ whole genome shotgun (WGS) entry which is preliminary data.</text>
</comment>
<feature type="chain" id="PRO_5042127493" evidence="1">
    <location>
        <begin position="34"/>
        <end position="116"/>
    </location>
</feature>
<organism evidence="2 3">
    <name type="scientific">Cercophora scortea</name>
    <dbReference type="NCBI Taxonomy" id="314031"/>
    <lineage>
        <taxon>Eukaryota</taxon>
        <taxon>Fungi</taxon>
        <taxon>Dikarya</taxon>
        <taxon>Ascomycota</taxon>
        <taxon>Pezizomycotina</taxon>
        <taxon>Sordariomycetes</taxon>
        <taxon>Sordariomycetidae</taxon>
        <taxon>Sordariales</taxon>
        <taxon>Lasiosphaeriaceae</taxon>
        <taxon>Cercophora</taxon>
    </lineage>
</organism>
<feature type="signal peptide" evidence="1">
    <location>
        <begin position="1"/>
        <end position="33"/>
    </location>
</feature>
<reference evidence="2" key="2">
    <citation type="submission" date="2023-06" db="EMBL/GenBank/DDBJ databases">
        <authorList>
            <consortium name="Lawrence Berkeley National Laboratory"/>
            <person name="Haridas S."/>
            <person name="Hensen N."/>
            <person name="Bonometti L."/>
            <person name="Westerberg I."/>
            <person name="Brannstrom I.O."/>
            <person name="Guillou S."/>
            <person name="Cros-Aarteil S."/>
            <person name="Calhoun S."/>
            <person name="Kuo A."/>
            <person name="Mondo S."/>
            <person name="Pangilinan J."/>
            <person name="Riley R."/>
            <person name="Labutti K."/>
            <person name="Andreopoulos B."/>
            <person name="Lipzen A."/>
            <person name="Chen C."/>
            <person name="Yanf M."/>
            <person name="Daum C."/>
            <person name="Ng V."/>
            <person name="Clum A."/>
            <person name="Steindorff A."/>
            <person name="Ohm R."/>
            <person name="Martin F."/>
            <person name="Silar P."/>
            <person name="Natvig D."/>
            <person name="Lalanne C."/>
            <person name="Gautier V."/>
            <person name="Ament-Velasquez S.L."/>
            <person name="Kruys A."/>
            <person name="Hutchinson M.I."/>
            <person name="Powell A.J."/>
            <person name="Barry K."/>
            <person name="Miller A.N."/>
            <person name="Grigoriev I.V."/>
            <person name="Debuchy R."/>
            <person name="Gladieux P."/>
            <person name="Thoren M.H."/>
            <person name="Johannesson H."/>
        </authorList>
    </citation>
    <scope>NUCLEOTIDE SEQUENCE</scope>
    <source>
        <strain evidence="2">SMH4131-1</strain>
    </source>
</reference>
<dbReference type="Proteomes" id="UP001286456">
    <property type="component" value="Unassembled WGS sequence"/>
</dbReference>
<sequence length="116" mass="12904">MFWTTETKKQGYCHPHHWVWWWLCGLELGGVHGGAETAAPACLHDIDLRRTGPYLSFCRRPPSSIGSIDSGKLGGCLEVMLSRARIRSSKTGLSNVGIPAVWVRALRECPVCIRRS</sequence>
<evidence type="ECO:0000313" key="2">
    <source>
        <dbReference type="EMBL" id="KAK3320641.1"/>
    </source>
</evidence>
<dbReference type="AlphaFoldDB" id="A0AAE0M5X1"/>
<dbReference type="EMBL" id="JAUEPO010000005">
    <property type="protein sequence ID" value="KAK3320641.1"/>
    <property type="molecule type" value="Genomic_DNA"/>
</dbReference>
<gene>
    <name evidence="2" type="ORF">B0T19DRAFT_244561</name>
</gene>
<keyword evidence="1" id="KW-0732">Signal</keyword>
<evidence type="ECO:0000256" key="1">
    <source>
        <dbReference type="SAM" id="SignalP"/>
    </source>
</evidence>
<reference evidence="2" key="1">
    <citation type="journal article" date="2023" name="Mol. Phylogenet. Evol.">
        <title>Genome-scale phylogeny and comparative genomics of the fungal order Sordariales.</title>
        <authorList>
            <person name="Hensen N."/>
            <person name="Bonometti L."/>
            <person name="Westerberg I."/>
            <person name="Brannstrom I.O."/>
            <person name="Guillou S."/>
            <person name="Cros-Aarteil S."/>
            <person name="Calhoun S."/>
            <person name="Haridas S."/>
            <person name="Kuo A."/>
            <person name="Mondo S."/>
            <person name="Pangilinan J."/>
            <person name="Riley R."/>
            <person name="LaButti K."/>
            <person name="Andreopoulos B."/>
            <person name="Lipzen A."/>
            <person name="Chen C."/>
            <person name="Yan M."/>
            <person name="Daum C."/>
            <person name="Ng V."/>
            <person name="Clum A."/>
            <person name="Steindorff A."/>
            <person name="Ohm R.A."/>
            <person name="Martin F."/>
            <person name="Silar P."/>
            <person name="Natvig D.O."/>
            <person name="Lalanne C."/>
            <person name="Gautier V."/>
            <person name="Ament-Velasquez S.L."/>
            <person name="Kruys A."/>
            <person name="Hutchinson M.I."/>
            <person name="Powell A.J."/>
            <person name="Barry K."/>
            <person name="Miller A.N."/>
            <person name="Grigoriev I.V."/>
            <person name="Debuchy R."/>
            <person name="Gladieux P."/>
            <person name="Hiltunen Thoren M."/>
            <person name="Johannesson H."/>
        </authorList>
    </citation>
    <scope>NUCLEOTIDE SEQUENCE</scope>
    <source>
        <strain evidence="2">SMH4131-1</strain>
    </source>
</reference>
<evidence type="ECO:0000313" key="3">
    <source>
        <dbReference type="Proteomes" id="UP001286456"/>
    </source>
</evidence>
<proteinExistence type="predicted"/>
<protein>
    <submittedName>
        <fullName evidence="2">Uncharacterized protein</fullName>
    </submittedName>
</protein>
<name>A0AAE0M5X1_9PEZI</name>